<comment type="caution">
    <text evidence="1">The sequence shown here is derived from an EMBL/GenBank/DDBJ whole genome shotgun (WGS) entry which is preliminary data.</text>
</comment>
<accession>A0AAV4RE54</accession>
<dbReference type="Proteomes" id="UP001054945">
    <property type="component" value="Unassembled WGS sequence"/>
</dbReference>
<proteinExistence type="predicted"/>
<name>A0AAV4RE54_CAEEX</name>
<gene>
    <name evidence="1" type="ORF">CEXT_633651</name>
</gene>
<dbReference type="AlphaFoldDB" id="A0AAV4RE54"/>
<keyword evidence="2" id="KW-1185">Reference proteome</keyword>
<sequence>MIVGVGLSQMFKEVIGEDWESWLTHIPVFIYPSNKSHHPYQTIPMPSSVTTPPYNVFPAKHSGDQSGTFIMDLPVTRRIKRHGELSVL</sequence>
<organism evidence="1 2">
    <name type="scientific">Caerostris extrusa</name>
    <name type="common">Bark spider</name>
    <name type="synonym">Caerostris bankana</name>
    <dbReference type="NCBI Taxonomy" id="172846"/>
    <lineage>
        <taxon>Eukaryota</taxon>
        <taxon>Metazoa</taxon>
        <taxon>Ecdysozoa</taxon>
        <taxon>Arthropoda</taxon>
        <taxon>Chelicerata</taxon>
        <taxon>Arachnida</taxon>
        <taxon>Araneae</taxon>
        <taxon>Araneomorphae</taxon>
        <taxon>Entelegynae</taxon>
        <taxon>Araneoidea</taxon>
        <taxon>Araneidae</taxon>
        <taxon>Caerostris</taxon>
    </lineage>
</organism>
<evidence type="ECO:0000313" key="1">
    <source>
        <dbReference type="EMBL" id="GIY20164.1"/>
    </source>
</evidence>
<protein>
    <submittedName>
        <fullName evidence="1">Uncharacterized protein</fullName>
    </submittedName>
</protein>
<evidence type="ECO:0000313" key="2">
    <source>
        <dbReference type="Proteomes" id="UP001054945"/>
    </source>
</evidence>
<reference evidence="1 2" key="1">
    <citation type="submission" date="2021-06" db="EMBL/GenBank/DDBJ databases">
        <title>Caerostris extrusa draft genome.</title>
        <authorList>
            <person name="Kono N."/>
            <person name="Arakawa K."/>
        </authorList>
    </citation>
    <scope>NUCLEOTIDE SEQUENCE [LARGE SCALE GENOMIC DNA]</scope>
</reference>
<dbReference type="EMBL" id="BPLR01007844">
    <property type="protein sequence ID" value="GIY20164.1"/>
    <property type="molecule type" value="Genomic_DNA"/>
</dbReference>